<dbReference type="CDD" id="cd07302">
    <property type="entry name" value="CHD"/>
    <property type="match status" value="1"/>
</dbReference>
<dbReference type="InterPro" id="IPR050697">
    <property type="entry name" value="Adenylyl/Guanylyl_Cyclase_3/4"/>
</dbReference>
<keyword evidence="3" id="KW-1003">Cell membrane</keyword>
<feature type="transmembrane region" description="Helical" evidence="8">
    <location>
        <begin position="213"/>
        <end position="237"/>
    </location>
</feature>
<evidence type="ECO:0000256" key="2">
    <source>
        <dbReference type="ARBA" id="ARBA00005381"/>
    </source>
</evidence>
<keyword evidence="12" id="KW-1185">Reference proteome</keyword>
<dbReference type="AlphaFoldDB" id="A0A934NW73"/>
<name>A0A934NW73_9NOCA</name>
<dbReference type="GO" id="GO:0006171">
    <property type="term" value="P:cAMP biosynthetic process"/>
    <property type="evidence" value="ECO:0007669"/>
    <property type="project" value="TreeGrafter"/>
</dbReference>
<evidence type="ECO:0000259" key="10">
    <source>
        <dbReference type="PROSITE" id="PS50885"/>
    </source>
</evidence>
<feature type="domain" description="HAMP" evidence="10">
    <location>
        <begin position="234"/>
        <end position="286"/>
    </location>
</feature>
<evidence type="ECO:0000313" key="11">
    <source>
        <dbReference type="EMBL" id="MBJ8342714.1"/>
    </source>
</evidence>
<sequence length="520" mass="55807">MTATKIQTWALRSRTGFAVVATLSGVAGLIVVLVQLWITGVFTRLGDAATTIVVVTTAYALFASVVGGYVSMIAQRNTLDWIPEDRAPTDAEAKRVLRMPLDMALLAGSLWLPGIVLEAGMFGMVAPARDLVIAVALVTMGGLTSAGFTYLLTDRLLRPAIPRVAQVRSVGHPSSTALVRVLITWALASGLPLANVILVLADTGSPQHDRIRGSLYIAIVGLLTGYAATAFLARSIALPLYDLRRALGRIEQGDLDVEVPVQATSEIGLLETSVNDMTHSLRERERLRDLFGRHVGTNVAQRALERGMDLTGDMREVSALFVDVVGSTRLAHVLEPREFVDKLNRLLSTVVDATTMYGGLVNKFEGDAALCIFGAPIELDDDATAALRAARRIRDEVLAAGEFDIGVGVARGLVFAGDVGSATRLEYTVIGDAVNEAARLTEAAKNVPQRILVSQPVVEACSSHERELWTSHGVLKLRGREDETKSWTDNRGGGASQRINKSRSSVTVDTGLSHTNPRQT</sequence>
<feature type="transmembrane region" description="Helical" evidence="8">
    <location>
        <begin position="177"/>
        <end position="201"/>
    </location>
</feature>
<protein>
    <submittedName>
        <fullName evidence="11">Adenylate/guanylate cyclase domain-containing protein</fullName>
    </submittedName>
</protein>
<keyword evidence="6 8" id="KW-0472">Membrane</keyword>
<dbReference type="GO" id="GO:0004016">
    <property type="term" value="F:adenylate cyclase activity"/>
    <property type="evidence" value="ECO:0007669"/>
    <property type="project" value="UniProtKB-ARBA"/>
</dbReference>
<reference evidence="11" key="1">
    <citation type="submission" date="2020-12" db="EMBL/GenBank/DDBJ databases">
        <title>Antrihabitans popcorni sp. nov. and Antrihabitans auranticaus sp. nov., isolated from a larva cave.</title>
        <authorList>
            <person name="Lee S.D."/>
            <person name="Kim I.S."/>
        </authorList>
    </citation>
    <scope>NUCLEOTIDE SEQUENCE</scope>
    <source>
        <strain evidence="11">YC3-6</strain>
    </source>
</reference>
<dbReference type="SMART" id="SM00304">
    <property type="entry name" value="HAMP"/>
    <property type="match status" value="1"/>
</dbReference>
<dbReference type="Proteomes" id="UP000655868">
    <property type="component" value="Unassembled WGS sequence"/>
</dbReference>
<accession>A0A934NW73</accession>
<comment type="subcellular location">
    <subcellularLocation>
        <location evidence="1">Cell membrane</location>
        <topology evidence="1">Multi-pass membrane protein</topology>
    </subcellularLocation>
</comment>
<evidence type="ECO:0000313" key="12">
    <source>
        <dbReference type="Proteomes" id="UP000655868"/>
    </source>
</evidence>
<dbReference type="PANTHER" id="PTHR43081">
    <property type="entry name" value="ADENYLATE CYCLASE, TERMINAL-DIFFERENTIATION SPECIFIC-RELATED"/>
    <property type="match status" value="1"/>
</dbReference>
<comment type="similarity">
    <text evidence="2">Belongs to the adenylyl cyclase class-3 family.</text>
</comment>
<evidence type="ECO:0000256" key="3">
    <source>
        <dbReference type="ARBA" id="ARBA00022475"/>
    </source>
</evidence>
<dbReference type="PROSITE" id="PS50125">
    <property type="entry name" value="GUANYLATE_CYCLASE_2"/>
    <property type="match status" value="1"/>
</dbReference>
<dbReference type="CDD" id="cd06225">
    <property type="entry name" value="HAMP"/>
    <property type="match status" value="1"/>
</dbReference>
<dbReference type="PROSITE" id="PS50885">
    <property type="entry name" value="HAMP"/>
    <property type="match status" value="1"/>
</dbReference>
<dbReference type="PANTHER" id="PTHR43081:SF17">
    <property type="entry name" value="BLL5647 PROTEIN"/>
    <property type="match status" value="1"/>
</dbReference>
<dbReference type="InterPro" id="IPR003660">
    <property type="entry name" value="HAMP_dom"/>
</dbReference>
<dbReference type="SUPFAM" id="SSF55073">
    <property type="entry name" value="Nucleotide cyclase"/>
    <property type="match status" value="1"/>
</dbReference>
<evidence type="ECO:0000256" key="7">
    <source>
        <dbReference type="SAM" id="MobiDB-lite"/>
    </source>
</evidence>
<proteinExistence type="inferred from homology"/>
<dbReference type="GO" id="GO:0035556">
    <property type="term" value="P:intracellular signal transduction"/>
    <property type="evidence" value="ECO:0007669"/>
    <property type="project" value="InterPro"/>
</dbReference>
<feature type="domain" description="Guanylate cyclase" evidence="9">
    <location>
        <begin position="318"/>
        <end position="441"/>
    </location>
</feature>
<dbReference type="Gene3D" id="3.30.70.1230">
    <property type="entry name" value="Nucleotide cyclase"/>
    <property type="match status" value="1"/>
</dbReference>
<evidence type="ECO:0000256" key="1">
    <source>
        <dbReference type="ARBA" id="ARBA00004651"/>
    </source>
</evidence>
<dbReference type="Gene3D" id="6.10.340.10">
    <property type="match status" value="1"/>
</dbReference>
<dbReference type="InterPro" id="IPR001054">
    <property type="entry name" value="A/G_cyclase"/>
</dbReference>
<feature type="compositionally biased region" description="Polar residues" evidence="7">
    <location>
        <begin position="497"/>
        <end position="520"/>
    </location>
</feature>
<feature type="transmembrane region" description="Helical" evidence="8">
    <location>
        <begin position="104"/>
        <end position="125"/>
    </location>
</feature>
<evidence type="ECO:0000259" key="9">
    <source>
        <dbReference type="PROSITE" id="PS50125"/>
    </source>
</evidence>
<comment type="caution">
    <text evidence="11">The sequence shown here is derived from an EMBL/GenBank/DDBJ whole genome shotgun (WGS) entry which is preliminary data.</text>
</comment>
<feature type="transmembrane region" description="Helical" evidence="8">
    <location>
        <begin position="15"/>
        <end position="38"/>
    </location>
</feature>
<organism evidence="11 12">
    <name type="scientific">Antrihabitans stalagmiti</name>
    <dbReference type="NCBI Taxonomy" id="2799499"/>
    <lineage>
        <taxon>Bacteria</taxon>
        <taxon>Bacillati</taxon>
        <taxon>Actinomycetota</taxon>
        <taxon>Actinomycetes</taxon>
        <taxon>Mycobacteriales</taxon>
        <taxon>Nocardiaceae</taxon>
        <taxon>Antrihabitans</taxon>
    </lineage>
</organism>
<keyword evidence="5 8" id="KW-1133">Transmembrane helix</keyword>
<evidence type="ECO:0000256" key="5">
    <source>
        <dbReference type="ARBA" id="ARBA00022989"/>
    </source>
</evidence>
<dbReference type="GO" id="GO:0005886">
    <property type="term" value="C:plasma membrane"/>
    <property type="evidence" value="ECO:0007669"/>
    <property type="project" value="UniProtKB-SubCell"/>
</dbReference>
<feature type="region of interest" description="Disordered" evidence="7">
    <location>
        <begin position="482"/>
        <end position="520"/>
    </location>
</feature>
<keyword evidence="4 8" id="KW-0812">Transmembrane</keyword>
<dbReference type="SUPFAM" id="SSF158472">
    <property type="entry name" value="HAMP domain-like"/>
    <property type="match status" value="1"/>
</dbReference>
<evidence type="ECO:0000256" key="4">
    <source>
        <dbReference type="ARBA" id="ARBA00022692"/>
    </source>
</evidence>
<evidence type="ECO:0000256" key="8">
    <source>
        <dbReference type="SAM" id="Phobius"/>
    </source>
</evidence>
<evidence type="ECO:0000256" key="6">
    <source>
        <dbReference type="ARBA" id="ARBA00023136"/>
    </source>
</evidence>
<dbReference type="SMART" id="SM00044">
    <property type="entry name" value="CYCc"/>
    <property type="match status" value="1"/>
</dbReference>
<gene>
    <name evidence="11" type="ORF">JGU71_27870</name>
</gene>
<dbReference type="InterPro" id="IPR029787">
    <property type="entry name" value="Nucleotide_cyclase"/>
</dbReference>
<dbReference type="Pfam" id="PF00672">
    <property type="entry name" value="HAMP"/>
    <property type="match status" value="1"/>
</dbReference>
<dbReference type="RefSeq" id="WP_199708410.1">
    <property type="nucleotide sequence ID" value="NZ_JAEMNV010000013.1"/>
</dbReference>
<dbReference type="EMBL" id="JAEMNV010000013">
    <property type="protein sequence ID" value="MBJ8342714.1"/>
    <property type="molecule type" value="Genomic_DNA"/>
</dbReference>
<feature type="transmembrane region" description="Helical" evidence="8">
    <location>
        <begin position="50"/>
        <end position="70"/>
    </location>
</feature>
<dbReference type="Pfam" id="PF00211">
    <property type="entry name" value="Guanylate_cyc"/>
    <property type="match status" value="1"/>
</dbReference>
<feature type="transmembrane region" description="Helical" evidence="8">
    <location>
        <begin position="131"/>
        <end position="153"/>
    </location>
</feature>